<proteinExistence type="predicted"/>
<dbReference type="SFLD" id="SFLDG01129">
    <property type="entry name" value="C1.5:_HAD__Beta-PGM__Phosphata"/>
    <property type="match status" value="1"/>
</dbReference>
<dbReference type="NCBIfam" id="TIGR01549">
    <property type="entry name" value="HAD-SF-IA-v1"/>
    <property type="match status" value="1"/>
</dbReference>
<dbReference type="Pfam" id="PF00702">
    <property type="entry name" value="Hydrolase"/>
    <property type="match status" value="1"/>
</dbReference>
<dbReference type="InterPro" id="IPR023214">
    <property type="entry name" value="HAD_sf"/>
</dbReference>
<evidence type="ECO:0000256" key="1">
    <source>
        <dbReference type="ARBA" id="ARBA00022801"/>
    </source>
</evidence>
<dbReference type="SFLD" id="SFLDS00003">
    <property type="entry name" value="Haloacid_Dehalogenase"/>
    <property type="match status" value="1"/>
</dbReference>
<dbReference type="InterPro" id="IPR044924">
    <property type="entry name" value="HAD-SF_hydro_IA_REG-2-like_cap"/>
</dbReference>
<dbReference type="EMBL" id="CADCWI010000053">
    <property type="protein sequence ID" value="CAA9550924.1"/>
    <property type="molecule type" value="Genomic_DNA"/>
</dbReference>
<dbReference type="SUPFAM" id="SSF56784">
    <property type="entry name" value="HAD-like"/>
    <property type="match status" value="1"/>
</dbReference>
<reference evidence="2" key="1">
    <citation type="submission" date="2020-02" db="EMBL/GenBank/DDBJ databases">
        <authorList>
            <person name="Meier V. D."/>
        </authorList>
    </citation>
    <scope>NUCLEOTIDE SEQUENCE</scope>
    <source>
        <strain evidence="2">AVDCRST_MAG43</strain>
    </source>
</reference>
<dbReference type="AlphaFoldDB" id="A0A6J4UL24"/>
<gene>
    <name evidence="2" type="ORF">AVDCRST_MAG43-1052</name>
</gene>
<organism evidence="2">
    <name type="scientific">uncultured Thermomicrobiales bacterium</name>
    <dbReference type="NCBI Taxonomy" id="1645740"/>
    <lineage>
        <taxon>Bacteria</taxon>
        <taxon>Pseudomonadati</taxon>
        <taxon>Thermomicrobiota</taxon>
        <taxon>Thermomicrobia</taxon>
        <taxon>Thermomicrobiales</taxon>
        <taxon>environmental samples</taxon>
    </lineage>
</organism>
<evidence type="ECO:0008006" key="3">
    <source>
        <dbReference type="Google" id="ProtNLM"/>
    </source>
</evidence>
<dbReference type="Gene3D" id="3.40.50.1000">
    <property type="entry name" value="HAD superfamily/HAD-like"/>
    <property type="match status" value="1"/>
</dbReference>
<name>A0A6J4UL24_9BACT</name>
<accession>A0A6J4UL24</accession>
<protein>
    <recommendedName>
        <fullName evidence="3">(S)-2-haloacid dehalogenase</fullName>
    </recommendedName>
</protein>
<evidence type="ECO:0000313" key="2">
    <source>
        <dbReference type="EMBL" id="CAA9550924.1"/>
    </source>
</evidence>
<sequence length="258" mass="28150">MTGLFPNRPVRLVTFDLYDTLVEAVPPRWERFAAAAEKGGIPADPTIFLAADLAAEEFYTIENGRNPIRDRSPGELEKFRIAYIARMLEAAGLPHDPPTALRIRDIYRGELDAMGWNYRAFDDVLPALETLERHGIARAVISNADADITAFCLHMGFAKHMDLIVTSALVGWEKPDPRTFSAALDPLGIPPEDAIHVGDQALSDVTGAQGIGMAAALIDRYERHHGGDYAALRVGSLTDLADAVVEHNRQFSMAGDGS</sequence>
<dbReference type="Gene3D" id="1.10.150.720">
    <property type="entry name" value="Haloacid dehalogenase-like hydrolase"/>
    <property type="match status" value="1"/>
</dbReference>
<dbReference type="GO" id="GO:0016787">
    <property type="term" value="F:hydrolase activity"/>
    <property type="evidence" value="ECO:0007669"/>
    <property type="project" value="UniProtKB-KW"/>
</dbReference>
<dbReference type="InterPro" id="IPR036412">
    <property type="entry name" value="HAD-like_sf"/>
</dbReference>
<keyword evidence="1" id="KW-0378">Hydrolase</keyword>
<dbReference type="InterPro" id="IPR051540">
    <property type="entry name" value="S-2-haloacid_dehalogenase"/>
</dbReference>
<dbReference type="PANTHER" id="PTHR43316">
    <property type="entry name" value="HYDROLASE, HALOACID DELAHOGENASE-RELATED"/>
    <property type="match status" value="1"/>
</dbReference>
<dbReference type="InterPro" id="IPR006439">
    <property type="entry name" value="HAD-SF_hydro_IA"/>
</dbReference>